<evidence type="ECO:0000313" key="2">
    <source>
        <dbReference type="EMBL" id="CEN52362.1"/>
    </source>
</evidence>
<proteinExistence type="predicted"/>
<protein>
    <recommendedName>
        <fullName evidence="1">Type III R-M EcoP15I C-terminal domain-containing protein</fullName>
    </recommendedName>
</protein>
<dbReference type="AlphaFoldDB" id="A0A0B7IQR0"/>
<organism evidence="2 3">
    <name type="scientific">Capnocytophaga canimorsus</name>
    <dbReference type="NCBI Taxonomy" id="28188"/>
    <lineage>
        <taxon>Bacteria</taxon>
        <taxon>Pseudomonadati</taxon>
        <taxon>Bacteroidota</taxon>
        <taxon>Flavobacteriia</taxon>
        <taxon>Flavobacteriales</taxon>
        <taxon>Flavobacteriaceae</taxon>
        <taxon>Capnocytophaga</taxon>
    </lineage>
</organism>
<sequence>MGRLWLRGRYFFFTTVLFDTNKLSDEDIKNLLLTWKTSDGVELTQDLTPIALENYTAYYGANKLYLMHKGFSTENIKQILERIDSEADFSPTTIIIFGYHFDSKHQRELAENIKQYANKKNIELDFIVRY</sequence>
<dbReference type="Proteomes" id="UP000039370">
    <property type="component" value="Unassembled WGS sequence"/>
</dbReference>
<dbReference type="InterPro" id="IPR041405">
    <property type="entry name" value="T3RM_EcoP15I_C"/>
</dbReference>
<dbReference type="EMBL" id="CDOK01000162">
    <property type="protein sequence ID" value="CEN52362.1"/>
    <property type="molecule type" value="Genomic_DNA"/>
</dbReference>
<evidence type="ECO:0000259" key="1">
    <source>
        <dbReference type="Pfam" id="PF18273"/>
    </source>
</evidence>
<gene>
    <name evidence="2" type="ORF">CCAN11_2440046</name>
</gene>
<reference evidence="3" key="1">
    <citation type="submission" date="2015-01" db="EMBL/GenBank/DDBJ databases">
        <authorList>
            <person name="MANFREDI Pablo"/>
        </authorList>
    </citation>
    <scope>NUCLEOTIDE SEQUENCE [LARGE SCALE GENOMIC DNA]</scope>
    <source>
        <strain evidence="3">Cc11</strain>
    </source>
</reference>
<dbReference type="Pfam" id="PF18273">
    <property type="entry name" value="T3RM_EcoP15I_C"/>
    <property type="match status" value="1"/>
</dbReference>
<feature type="domain" description="Type III R-M EcoP15I C-terminal" evidence="1">
    <location>
        <begin position="26"/>
        <end position="122"/>
    </location>
</feature>
<accession>A0A0B7IQR0</accession>
<name>A0A0B7IQR0_9FLAO</name>
<evidence type="ECO:0000313" key="3">
    <source>
        <dbReference type="Proteomes" id="UP000039370"/>
    </source>
</evidence>